<keyword evidence="2" id="KW-1185">Reference proteome</keyword>
<evidence type="ECO:0000313" key="2">
    <source>
        <dbReference type="Proteomes" id="UP000434172"/>
    </source>
</evidence>
<comment type="caution">
    <text evidence="1">The sequence shown here is derived from an EMBL/GenBank/DDBJ whole genome shotgun (WGS) entry which is preliminary data.</text>
</comment>
<accession>A0A8H3WLJ2</accession>
<dbReference type="AlphaFoldDB" id="A0A8H3WLJ2"/>
<dbReference type="EMBL" id="WOWK01000011">
    <property type="protein sequence ID" value="KAF0329519.1"/>
    <property type="molecule type" value="Genomic_DNA"/>
</dbReference>
<evidence type="ECO:0000313" key="1">
    <source>
        <dbReference type="EMBL" id="KAF0329519.1"/>
    </source>
</evidence>
<name>A0A8H3WLJ2_9PEZI</name>
<evidence type="ECO:0008006" key="3">
    <source>
        <dbReference type="Google" id="ProtNLM"/>
    </source>
</evidence>
<reference evidence="1 2" key="1">
    <citation type="submission" date="2019-12" db="EMBL/GenBank/DDBJ databases">
        <title>A genome sequence resource for the geographically widespread anthracnose pathogen Colletotrichum asianum.</title>
        <authorList>
            <person name="Meng Y."/>
        </authorList>
    </citation>
    <scope>NUCLEOTIDE SEQUENCE [LARGE SCALE GENOMIC DNA]</scope>
    <source>
        <strain evidence="1 2">ICMP 18580</strain>
    </source>
</reference>
<sequence>MSRLLSMSLKEIEAEHGRILHRNKDLEKKLEPFYYDLDFWSSYAQIEQLQVQGIVLEAHEQFVKDSEKRYFEEMDVTRFGAWLINKSDPDQGQLEENFMKFFRSPNYWPSYQDEKIFREQLAEKYHAGHKSEKNRWVDITDIIFGEGASKDISSAYNGLLTHPIIGRALDEGVLALIPDEFDDAKGNQVVVIDYWHDCLEIRLDRANPELGVTFLWELEGRMLSFRDDFRPKARYMWWNYMSSAIVAAWRSKNTHGYYKSKIRVYVEDDNEGGKCPIKYSQFVMEVGRLWRQACSRKLCVSDSILTSLVMIAGHHADPKIDDGFDPTKTNHEAAAIIVAEQARRGIDDRDRVCVDEYERLGWGMCARILDSWAEDIAIEIQKELLESKNAGESIGVEDWMARKDNHKLKSRMLALKQLSIIAKRRRSRDGWYDGLDKFISLFEIDDGAQVEGVSQEEAFAHIMCGAYCPNPPECNQRWDPVLHEWGGFRVVRARHLCTPRHQDLLDNWIYDEITPEQWLSAQNGLFLYEDIAQGLKDGVFCIVPDVGVEPDEFGSKSDDDSDAEDDEHRQCLKAWQESPIKEYKILLIHPTHPSAKQGKTLSIKQDIISLRQLEGRRPKF</sequence>
<gene>
    <name evidence="1" type="ORF">GQ607_003087</name>
</gene>
<dbReference type="Proteomes" id="UP000434172">
    <property type="component" value="Unassembled WGS sequence"/>
</dbReference>
<proteinExistence type="predicted"/>
<protein>
    <recommendedName>
        <fullName evidence="3">HNH nuclease domain-containing protein</fullName>
    </recommendedName>
</protein>
<organism evidence="1 2">
    <name type="scientific">Colletotrichum asianum</name>
    <dbReference type="NCBI Taxonomy" id="702518"/>
    <lineage>
        <taxon>Eukaryota</taxon>
        <taxon>Fungi</taxon>
        <taxon>Dikarya</taxon>
        <taxon>Ascomycota</taxon>
        <taxon>Pezizomycotina</taxon>
        <taxon>Sordariomycetes</taxon>
        <taxon>Hypocreomycetidae</taxon>
        <taxon>Glomerellales</taxon>
        <taxon>Glomerellaceae</taxon>
        <taxon>Colletotrichum</taxon>
        <taxon>Colletotrichum gloeosporioides species complex</taxon>
    </lineage>
</organism>
<dbReference type="OrthoDB" id="5386595at2759"/>